<dbReference type="STRING" id="141349.BN1232_05158"/>
<dbReference type="PANTHER" id="PTHR43344:SF2">
    <property type="entry name" value="PHOSPHOSERINE PHOSPHATASE"/>
    <property type="match status" value="1"/>
</dbReference>
<evidence type="ECO:0000256" key="10">
    <source>
        <dbReference type="ARBA" id="ARBA00048138"/>
    </source>
</evidence>
<dbReference type="InterPro" id="IPR023214">
    <property type="entry name" value="HAD_sf"/>
</dbReference>
<dbReference type="GO" id="GO:0036424">
    <property type="term" value="F:L-phosphoserine phosphatase activity"/>
    <property type="evidence" value="ECO:0007669"/>
    <property type="project" value="TreeGrafter"/>
</dbReference>
<evidence type="ECO:0000256" key="4">
    <source>
        <dbReference type="ARBA" id="ARBA00012640"/>
    </source>
</evidence>
<evidence type="ECO:0000256" key="1">
    <source>
        <dbReference type="ARBA" id="ARBA00001946"/>
    </source>
</evidence>
<keyword evidence="7" id="KW-0378">Hydrolase</keyword>
<evidence type="ECO:0000256" key="3">
    <source>
        <dbReference type="ARBA" id="ARBA00009184"/>
    </source>
</evidence>
<name>A0A0E4CQL8_MYCLN</name>
<dbReference type="PROSITE" id="PS51257">
    <property type="entry name" value="PROKAR_LIPOPROTEIN"/>
    <property type="match status" value="1"/>
</dbReference>
<reference evidence="13 14" key="1">
    <citation type="submission" date="2015-03" db="EMBL/GenBank/DDBJ databases">
        <authorList>
            <person name="Urmite Genomes"/>
        </authorList>
    </citation>
    <scope>NUCLEOTIDE SEQUENCE [LARGE SCALE GENOMIC DNA]</scope>
    <source>
        <strain evidence="13 14">CSUR P1491</strain>
    </source>
</reference>
<evidence type="ECO:0000256" key="2">
    <source>
        <dbReference type="ARBA" id="ARBA00005135"/>
    </source>
</evidence>
<comment type="similarity">
    <text evidence="3">Belongs to the HAD-like hydrolase superfamily. SerB family.</text>
</comment>
<comment type="cofactor">
    <cofactor evidence="1">
        <name>Mg(2+)</name>
        <dbReference type="ChEBI" id="CHEBI:18420"/>
    </cofactor>
</comment>
<dbReference type="Pfam" id="PF12710">
    <property type="entry name" value="HAD"/>
    <property type="match status" value="1"/>
</dbReference>
<dbReference type="PANTHER" id="PTHR43344">
    <property type="entry name" value="PHOSPHOSERINE PHOSPHATASE"/>
    <property type="match status" value="1"/>
</dbReference>
<comment type="pathway">
    <text evidence="2">Amino-acid biosynthesis; L-serine biosynthesis; L-serine from 3-phospho-D-glycerate: step 3/3.</text>
</comment>
<accession>A0A0E4CQL8</accession>
<evidence type="ECO:0000256" key="12">
    <source>
        <dbReference type="SAM" id="MobiDB-lite"/>
    </source>
</evidence>
<keyword evidence="5" id="KW-0028">Amino-acid biosynthesis</keyword>
<evidence type="ECO:0000256" key="8">
    <source>
        <dbReference type="ARBA" id="ARBA00022842"/>
    </source>
</evidence>
<dbReference type="SUPFAM" id="SSF56784">
    <property type="entry name" value="HAD-like"/>
    <property type="match status" value="1"/>
</dbReference>
<dbReference type="EC" id="3.1.3.3" evidence="4"/>
<feature type="region of interest" description="Disordered" evidence="12">
    <location>
        <begin position="403"/>
        <end position="435"/>
    </location>
</feature>
<proteinExistence type="inferred from homology"/>
<evidence type="ECO:0000256" key="7">
    <source>
        <dbReference type="ARBA" id="ARBA00022801"/>
    </source>
</evidence>
<dbReference type="GO" id="GO:0005737">
    <property type="term" value="C:cytoplasm"/>
    <property type="evidence" value="ECO:0007669"/>
    <property type="project" value="TreeGrafter"/>
</dbReference>
<comment type="catalytic activity">
    <reaction evidence="11">
        <text>O-phospho-D-serine + H2O = D-serine + phosphate</text>
        <dbReference type="Rhea" id="RHEA:24873"/>
        <dbReference type="ChEBI" id="CHEBI:15377"/>
        <dbReference type="ChEBI" id="CHEBI:35247"/>
        <dbReference type="ChEBI" id="CHEBI:43474"/>
        <dbReference type="ChEBI" id="CHEBI:58680"/>
        <dbReference type="EC" id="3.1.3.3"/>
    </reaction>
</comment>
<protein>
    <recommendedName>
        <fullName evidence="4">phosphoserine phosphatase</fullName>
        <ecNumber evidence="4">3.1.3.3</ecNumber>
    </recommendedName>
</protein>
<evidence type="ECO:0000256" key="11">
    <source>
        <dbReference type="ARBA" id="ARBA00048523"/>
    </source>
</evidence>
<keyword evidence="9" id="KW-0718">Serine biosynthesis</keyword>
<evidence type="ECO:0000256" key="9">
    <source>
        <dbReference type="ARBA" id="ARBA00023299"/>
    </source>
</evidence>
<sequence length="435" mass="46560">MTIARVAAHRPAALARRLTVVAITAATLSVSGCGDSGDHREGDASDNGCRMLAADPGWYGDNRERLNAMVSHLGTCGKLEPETDDPALALFDWDGTMVKNDIGDATFFWMVRNSKVRQPPDGNWRTTSSYLTAAATAALASACGALAPPGQPLPTGSNPGCADELVSIYSDRQIRTGAAAFDGYNHRRMAPAAAWAVQLLAGWTEADVSGFAEAARKETLDAPEGTEQQVGSSRRAGWVRYYPQMRDLVATLQANGFDVRIISASPEPVVRVWAAELGISADQVMGTRTEHDGDLLTTRLVSCGGEISIPFNEGKRCRVNEQVFGVQGPAAFDQQPEHRRQVFAAGDSDGDATFTADATALRLVINRNQIELMCRAYADLDGRWLVNPMFTNPLGVSPPYPCATQGFDAPNGGQTPLLRPDGSTVPDQQDRVHAG</sequence>
<dbReference type="OrthoDB" id="1633110at2"/>
<dbReference type="EMBL" id="CTEE01000001">
    <property type="protein sequence ID" value="CQD21120.1"/>
    <property type="molecule type" value="Genomic_DNA"/>
</dbReference>
<comment type="catalytic activity">
    <reaction evidence="10">
        <text>O-phospho-L-serine + H2O = L-serine + phosphate</text>
        <dbReference type="Rhea" id="RHEA:21208"/>
        <dbReference type="ChEBI" id="CHEBI:15377"/>
        <dbReference type="ChEBI" id="CHEBI:33384"/>
        <dbReference type="ChEBI" id="CHEBI:43474"/>
        <dbReference type="ChEBI" id="CHEBI:57524"/>
        <dbReference type="EC" id="3.1.3.3"/>
    </reaction>
</comment>
<dbReference type="InterPro" id="IPR036412">
    <property type="entry name" value="HAD-like_sf"/>
</dbReference>
<evidence type="ECO:0000313" key="14">
    <source>
        <dbReference type="Proteomes" id="UP000199251"/>
    </source>
</evidence>
<evidence type="ECO:0000256" key="5">
    <source>
        <dbReference type="ARBA" id="ARBA00022605"/>
    </source>
</evidence>
<dbReference type="GO" id="GO:0006564">
    <property type="term" value="P:L-serine biosynthetic process"/>
    <property type="evidence" value="ECO:0007669"/>
    <property type="project" value="UniProtKB-KW"/>
</dbReference>
<keyword evidence="13" id="KW-0449">Lipoprotein</keyword>
<dbReference type="InterPro" id="IPR050582">
    <property type="entry name" value="HAD-like_SerB"/>
</dbReference>
<dbReference type="Proteomes" id="UP000199251">
    <property type="component" value="Unassembled WGS sequence"/>
</dbReference>
<keyword evidence="8" id="KW-0460">Magnesium</keyword>
<dbReference type="GO" id="GO:0000287">
    <property type="term" value="F:magnesium ion binding"/>
    <property type="evidence" value="ECO:0007669"/>
    <property type="project" value="TreeGrafter"/>
</dbReference>
<evidence type="ECO:0000256" key="6">
    <source>
        <dbReference type="ARBA" id="ARBA00022723"/>
    </source>
</evidence>
<gene>
    <name evidence="13" type="ORF">BN1232_05158</name>
</gene>
<keyword evidence="6" id="KW-0479">Metal-binding</keyword>
<dbReference type="Gene3D" id="3.40.50.1000">
    <property type="entry name" value="HAD superfamily/HAD-like"/>
    <property type="match status" value="2"/>
</dbReference>
<dbReference type="AlphaFoldDB" id="A0A0E4CQL8"/>
<evidence type="ECO:0000313" key="13">
    <source>
        <dbReference type="EMBL" id="CQD21120.1"/>
    </source>
</evidence>
<organism evidence="13 14">
    <name type="scientific">Mycobacterium lentiflavum</name>
    <dbReference type="NCBI Taxonomy" id="141349"/>
    <lineage>
        <taxon>Bacteria</taxon>
        <taxon>Bacillati</taxon>
        <taxon>Actinomycetota</taxon>
        <taxon>Actinomycetes</taxon>
        <taxon>Mycobacteriales</taxon>
        <taxon>Mycobacteriaceae</taxon>
        <taxon>Mycobacterium</taxon>
        <taxon>Mycobacterium simiae complex</taxon>
    </lineage>
</organism>